<evidence type="ECO:0000256" key="1">
    <source>
        <dbReference type="SAM" id="Phobius"/>
    </source>
</evidence>
<feature type="transmembrane region" description="Helical" evidence="1">
    <location>
        <begin position="36"/>
        <end position="55"/>
    </location>
</feature>
<feature type="domain" description="YiaAB two helix" evidence="2">
    <location>
        <begin position="8"/>
        <end position="60"/>
    </location>
</feature>
<keyword evidence="4" id="KW-1185">Reference proteome</keyword>
<sequence length="75" mass="8306">MTKMTYAFYLQSAISFGAAMLFMIGGIYFIPADPWVRAFLGLGALFLVNSSFALAKCVRDQQEERAVVGSVTPYR</sequence>
<keyword evidence="1" id="KW-0812">Transmembrane</keyword>
<evidence type="ECO:0000259" key="2">
    <source>
        <dbReference type="Pfam" id="PF05360"/>
    </source>
</evidence>
<reference evidence="3 4" key="1">
    <citation type="submission" date="2019-09" db="EMBL/GenBank/DDBJ databases">
        <title>Nocardioides panacisoli sp. nov., isolated from the soil of a ginseng field.</title>
        <authorList>
            <person name="Cho C."/>
        </authorList>
    </citation>
    <scope>NUCLEOTIDE SEQUENCE [LARGE SCALE GENOMIC DNA]</scope>
    <source>
        <strain evidence="3 4">BN130099</strain>
    </source>
</reference>
<comment type="caution">
    <text evidence="3">The sequence shown here is derived from an EMBL/GenBank/DDBJ whole genome shotgun (WGS) entry which is preliminary data.</text>
</comment>
<protein>
    <recommendedName>
        <fullName evidence="2">YiaAB two helix domain-containing protein</fullName>
    </recommendedName>
</protein>
<dbReference type="Proteomes" id="UP000325003">
    <property type="component" value="Unassembled WGS sequence"/>
</dbReference>
<reference evidence="3 4" key="2">
    <citation type="submission" date="2019-09" db="EMBL/GenBank/DDBJ databases">
        <authorList>
            <person name="Jin C."/>
        </authorList>
    </citation>
    <scope>NUCLEOTIDE SEQUENCE [LARGE SCALE GENOMIC DNA]</scope>
    <source>
        <strain evidence="3 4">BN130099</strain>
    </source>
</reference>
<accession>A0A5B1LEA4</accession>
<dbReference type="AlphaFoldDB" id="A0A5B1LEA4"/>
<feature type="transmembrane region" description="Helical" evidence="1">
    <location>
        <begin position="7"/>
        <end position="30"/>
    </location>
</feature>
<keyword evidence="1" id="KW-1133">Transmembrane helix</keyword>
<gene>
    <name evidence="3" type="ORF">F0U44_10930</name>
</gene>
<proteinExistence type="predicted"/>
<dbReference type="EMBL" id="VUJV01000003">
    <property type="protein sequence ID" value="KAA1418972.1"/>
    <property type="molecule type" value="Genomic_DNA"/>
</dbReference>
<keyword evidence="1" id="KW-0472">Membrane</keyword>
<dbReference type="RefSeq" id="WP_149728312.1">
    <property type="nucleotide sequence ID" value="NZ_VUJV01000003.1"/>
</dbReference>
<dbReference type="Pfam" id="PF05360">
    <property type="entry name" value="YiaAB"/>
    <property type="match status" value="1"/>
</dbReference>
<evidence type="ECO:0000313" key="4">
    <source>
        <dbReference type="Proteomes" id="UP000325003"/>
    </source>
</evidence>
<name>A0A5B1LEA4_9ACTN</name>
<dbReference type="InterPro" id="IPR008024">
    <property type="entry name" value="YiaAB"/>
</dbReference>
<organism evidence="3 4">
    <name type="scientific">Nocardioides humilatus</name>
    <dbReference type="NCBI Taxonomy" id="2607660"/>
    <lineage>
        <taxon>Bacteria</taxon>
        <taxon>Bacillati</taxon>
        <taxon>Actinomycetota</taxon>
        <taxon>Actinomycetes</taxon>
        <taxon>Propionibacteriales</taxon>
        <taxon>Nocardioidaceae</taxon>
        <taxon>Nocardioides</taxon>
    </lineage>
</organism>
<evidence type="ECO:0000313" key="3">
    <source>
        <dbReference type="EMBL" id="KAA1418972.1"/>
    </source>
</evidence>